<dbReference type="AlphaFoldDB" id="D8GPQ3"/>
<accession>D8GPQ3</accession>
<sequence>MFSTFKNILNYYLILLLKLKIINKIEPKVKIL</sequence>
<dbReference type="Proteomes" id="UP000001656">
    <property type="component" value="Chromosome"/>
</dbReference>
<dbReference type="EMBL" id="CP001666">
    <property type="protein sequence ID" value="ADK13962.1"/>
    <property type="molecule type" value="Genomic_DNA"/>
</dbReference>
<reference evidence="1 2" key="1">
    <citation type="journal article" date="2010" name="Proc. Natl. Acad. Sci. U.S.A.">
        <title>Clostridium ljungdahlii represents a microbial production platform based on syngas.</title>
        <authorList>
            <person name="Kopke M."/>
            <person name="Held C."/>
            <person name="Hujer S."/>
            <person name="Liesegang H."/>
            <person name="Wiezer A."/>
            <person name="Wollherr A."/>
            <person name="Ehrenreich A."/>
            <person name="Liebl W."/>
            <person name="Gottschalk G."/>
            <person name="Durre P."/>
        </authorList>
    </citation>
    <scope>NUCLEOTIDE SEQUENCE [LARGE SCALE GENOMIC DNA]</scope>
    <source>
        <strain evidence="2">ATCC 55383 / DSM 13528 / PETC</strain>
    </source>
</reference>
<evidence type="ECO:0000313" key="1">
    <source>
        <dbReference type="EMBL" id="ADK13962.1"/>
    </source>
</evidence>
<proteinExistence type="predicted"/>
<dbReference type="HOGENOM" id="CLU_3388816_0_0_9"/>
<dbReference type="STRING" id="748727.CLJU_c08940"/>
<name>D8GPQ3_CLOLD</name>
<evidence type="ECO:0000313" key="2">
    <source>
        <dbReference type="Proteomes" id="UP000001656"/>
    </source>
</evidence>
<dbReference type="KEGG" id="clj:CLJU_c08940"/>
<protein>
    <submittedName>
        <fullName evidence="1">Uncharacterized protein</fullName>
    </submittedName>
</protein>
<gene>
    <name evidence="1" type="ordered locus">CLJU_c08940</name>
</gene>
<organism evidence="1 2">
    <name type="scientific">Clostridium ljungdahlii (strain ATCC 55383 / DSM 13528 / PETC)</name>
    <dbReference type="NCBI Taxonomy" id="748727"/>
    <lineage>
        <taxon>Bacteria</taxon>
        <taxon>Bacillati</taxon>
        <taxon>Bacillota</taxon>
        <taxon>Clostridia</taxon>
        <taxon>Eubacteriales</taxon>
        <taxon>Clostridiaceae</taxon>
        <taxon>Clostridium</taxon>
    </lineage>
</organism>